<dbReference type="InterPro" id="IPR013786">
    <property type="entry name" value="AcylCoA_DH/ox_N"/>
</dbReference>
<dbReference type="InterPro" id="IPR009075">
    <property type="entry name" value="AcylCo_DH/oxidase_C"/>
</dbReference>
<feature type="domain" description="Acyl-CoA dehydrogenase/oxidase C-terminal" evidence="6">
    <location>
        <begin position="223"/>
        <end position="371"/>
    </location>
</feature>
<evidence type="ECO:0000256" key="5">
    <source>
        <dbReference type="RuleBase" id="RU362125"/>
    </source>
</evidence>
<evidence type="ECO:0000256" key="4">
    <source>
        <dbReference type="ARBA" id="ARBA00022827"/>
    </source>
</evidence>
<dbReference type="InterPro" id="IPR006091">
    <property type="entry name" value="Acyl-CoA_Oxase/DH_mid-dom"/>
</dbReference>
<dbReference type="InterPro" id="IPR046373">
    <property type="entry name" value="Acyl-CoA_Oxase/DH_mid-dom_sf"/>
</dbReference>
<keyword evidence="4 5" id="KW-0274">FAD</keyword>
<feature type="domain" description="Acyl-CoA oxidase/dehydrogenase middle" evidence="7">
    <location>
        <begin position="117"/>
        <end position="211"/>
    </location>
</feature>
<dbReference type="PIRSF" id="PIRSF016578">
    <property type="entry name" value="HsaA"/>
    <property type="match status" value="1"/>
</dbReference>
<dbReference type="PANTHER" id="PTHR43884:SF12">
    <property type="entry name" value="ISOVALERYL-COA DEHYDROGENASE, MITOCHONDRIAL-RELATED"/>
    <property type="match status" value="1"/>
</dbReference>
<comment type="cofactor">
    <cofactor evidence="1 5">
        <name>FAD</name>
        <dbReference type="ChEBI" id="CHEBI:57692"/>
    </cofactor>
</comment>
<evidence type="ECO:0000256" key="2">
    <source>
        <dbReference type="ARBA" id="ARBA00009347"/>
    </source>
</evidence>
<evidence type="ECO:0000256" key="1">
    <source>
        <dbReference type="ARBA" id="ARBA00001974"/>
    </source>
</evidence>
<dbReference type="SUPFAM" id="SSF47203">
    <property type="entry name" value="Acyl-CoA dehydrogenase C-terminal domain-like"/>
    <property type="match status" value="1"/>
</dbReference>
<dbReference type="PROSITE" id="PS00073">
    <property type="entry name" value="ACYL_COA_DH_2"/>
    <property type="match status" value="1"/>
</dbReference>
<comment type="caution">
    <text evidence="9">The sequence shown here is derived from an EMBL/GenBank/DDBJ whole genome shotgun (WGS) entry which is preliminary data.</text>
</comment>
<dbReference type="InterPro" id="IPR009100">
    <property type="entry name" value="AcylCoA_DH/oxidase_NM_dom_sf"/>
</dbReference>
<dbReference type="InterPro" id="IPR037069">
    <property type="entry name" value="AcylCoA_DH/ox_N_sf"/>
</dbReference>
<dbReference type="Pfam" id="PF02770">
    <property type="entry name" value="Acyl-CoA_dh_M"/>
    <property type="match status" value="1"/>
</dbReference>
<dbReference type="Pfam" id="PF02771">
    <property type="entry name" value="Acyl-CoA_dh_N"/>
    <property type="match status" value="1"/>
</dbReference>
<dbReference type="Proteomes" id="UP001302274">
    <property type="component" value="Unassembled WGS sequence"/>
</dbReference>
<evidence type="ECO:0000259" key="7">
    <source>
        <dbReference type="Pfam" id="PF02770"/>
    </source>
</evidence>
<evidence type="ECO:0000259" key="8">
    <source>
        <dbReference type="Pfam" id="PF02771"/>
    </source>
</evidence>
<dbReference type="PROSITE" id="PS00072">
    <property type="entry name" value="ACYL_COA_DH_1"/>
    <property type="match status" value="1"/>
</dbReference>
<evidence type="ECO:0000259" key="6">
    <source>
        <dbReference type="Pfam" id="PF00441"/>
    </source>
</evidence>
<evidence type="ECO:0000313" key="10">
    <source>
        <dbReference type="Proteomes" id="UP001302274"/>
    </source>
</evidence>
<dbReference type="InterPro" id="IPR036250">
    <property type="entry name" value="AcylCo_DH-like_C"/>
</dbReference>
<sequence>MNELQVELKSQLEKFCLAKIEPHMEHDDEVEEFRMDIFTDLGNLGFCGMTIPETYGGAGLSYQDCAVALEEIAKYSVSYSVTVSVSTMVQAIINDFGTEKQKTTFLPALTAGQEIGAFCLSESSAGSDAGALKTTAKKTEGGYILNGTKMWITSGGIAKTYIVMARTGEAGSKGITAFIVRDGTPGLSFGKKEKKMGWRASPTREVIFENCFVPEENILIGEGQGFKVAMAALDKGRITIGAVAVGLSQRALDESVKYSLTRHQFNHAIFEFQGLQFMMADMACEIEASRLLVQEAARLYDSGKPNQKIASFAKLKATDTAMKVTTDAVQILGGVGYTREYPLERFMRDAKVLQIVEGTNQVQRVVIARQLKKEYQTH</sequence>
<dbReference type="InterPro" id="IPR006089">
    <property type="entry name" value="Acyl-CoA_DH_CS"/>
</dbReference>
<proteinExistence type="inferred from homology"/>
<organism evidence="9 10">
    <name type="scientific">Bacteriovorax antarcticus</name>
    <dbReference type="NCBI Taxonomy" id="3088717"/>
    <lineage>
        <taxon>Bacteria</taxon>
        <taxon>Pseudomonadati</taxon>
        <taxon>Bdellovibrionota</taxon>
        <taxon>Bacteriovoracia</taxon>
        <taxon>Bacteriovoracales</taxon>
        <taxon>Bacteriovoracaceae</taxon>
        <taxon>Bacteriovorax</taxon>
    </lineage>
</organism>
<evidence type="ECO:0000256" key="3">
    <source>
        <dbReference type="ARBA" id="ARBA00022630"/>
    </source>
</evidence>
<feature type="domain" description="Acyl-CoA dehydrogenase/oxidase N-terminal" evidence="8">
    <location>
        <begin position="3"/>
        <end position="112"/>
    </location>
</feature>
<name>A0ABU5VR95_9BACT</name>
<dbReference type="EMBL" id="JAYGJQ010000001">
    <property type="protein sequence ID" value="MEA9355563.1"/>
    <property type="molecule type" value="Genomic_DNA"/>
</dbReference>
<protein>
    <submittedName>
        <fullName evidence="9">Acyl-CoA dehydrogenase family protein</fullName>
    </submittedName>
</protein>
<reference evidence="9 10" key="1">
    <citation type="submission" date="2023-11" db="EMBL/GenBank/DDBJ databases">
        <title>A Novel Polar Bacteriovorax (B. antarcticus) Isolated from the Biocrust in Antarctica.</title>
        <authorList>
            <person name="Mun W."/>
            <person name="Choi S.Y."/>
            <person name="Mitchell R.J."/>
        </authorList>
    </citation>
    <scope>NUCLEOTIDE SEQUENCE [LARGE SCALE GENOMIC DNA]</scope>
    <source>
        <strain evidence="9 10">PP10</strain>
    </source>
</reference>
<accession>A0ABU5VR95</accession>
<dbReference type="Gene3D" id="1.20.140.10">
    <property type="entry name" value="Butyryl-CoA Dehydrogenase, subunit A, domain 3"/>
    <property type="match status" value="1"/>
</dbReference>
<gene>
    <name evidence="9" type="ORF">SHI21_05105</name>
</gene>
<keyword evidence="3 5" id="KW-0285">Flavoprotein</keyword>
<dbReference type="Gene3D" id="1.10.540.10">
    <property type="entry name" value="Acyl-CoA dehydrogenase/oxidase, N-terminal domain"/>
    <property type="match status" value="1"/>
</dbReference>
<comment type="similarity">
    <text evidence="2 5">Belongs to the acyl-CoA dehydrogenase family.</text>
</comment>
<evidence type="ECO:0000313" key="9">
    <source>
        <dbReference type="EMBL" id="MEA9355563.1"/>
    </source>
</evidence>
<dbReference type="PANTHER" id="PTHR43884">
    <property type="entry name" value="ACYL-COA DEHYDROGENASE"/>
    <property type="match status" value="1"/>
</dbReference>
<dbReference type="Pfam" id="PF00441">
    <property type="entry name" value="Acyl-CoA_dh_1"/>
    <property type="match status" value="1"/>
</dbReference>
<dbReference type="RefSeq" id="WP_323575148.1">
    <property type="nucleotide sequence ID" value="NZ_JAYGJQ010000001.1"/>
</dbReference>
<dbReference type="SUPFAM" id="SSF56645">
    <property type="entry name" value="Acyl-CoA dehydrogenase NM domain-like"/>
    <property type="match status" value="1"/>
</dbReference>
<keyword evidence="5" id="KW-0560">Oxidoreductase</keyword>
<dbReference type="Gene3D" id="2.40.110.10">
    <property type="entry name" value="Butyryl-CoA Dehydrogenase, subunit A, domain 2"/>
    <property type="match status" value="1"/>
</dbReference>
<keyword evidence="10" id="KW-1185">Reference proteome</keyword>